<sequence length="100" mass="10846">MSLKTGRVFGTVTAAKEHFTLILNGQELKQAFAGDDLADICAIYEDYCAKTGWVLPSSPVSFYPTHDRGPGYTTRCYGVTFEDGTTGNFSLEKALRAIAA</sequence>
<keyword evidence="2" id="KW-1185">Reference proteome</keyword>
<dbReference type="RefSeq" id="WP_341534223.1">
    <property type="nucleotide sequence ID" value="NZ_JACHNZ010000038.1"/>
</dbReference>
<dbReference type="AlphaFoldDB" id="A0A7W7F754"/>
<gene>
    <name evidence="1" type="ORF">GGQ98_002907</name>
</gene>
<proteinExistence type="predicted"/>
<evidence type="ECO:0000313" key="1">
    <source>
        <dbReference type="EMBL" id="MBB4633275.1"/>
    </source>
</evidence>
<evidence type="ECO:0000313" key="2">
    <source>
        <dbReference type="Proteomes" id="UP000566324"/>
    </source>
</evidence>
<dbReference type="Proteomes" id="UP000566324">
    <property type="component" value="Unassembled WGS sequence"/>
</dbReference>
<dbReference type="EMBL" id="JACHNZ010000038">
    <property type="protein sequence ID" value="MBB4633275.1"/>
    <property type="molecule type" value="Genomic_DNA"/>
</dbReference>
<reference evidence="1 2" key="1">
    <citation type="submission" date="2020-08" db="EMBL/GenBank/DDBJ databases">
        <title>Genomic Encyclopedia of Type Strains, Phase IV (KMG-IV): sequencing the most valuable type-strain genomes for metagenomic binning, comparative biology and taxonomic classification.</title>
        <authorList>
            <person name="Goeker M."/>
        </authorList>
    </citation>
    <scope>NUCLEOTIDE SEQUENCE [LARGE SCALE GENOMIC DNA]</scope>
    <source>
        <strain evidence="1 2">DSM 17328</strain>
    </source>
</reference>
<name>A0A7W7F754_9SPHN</name>
<dbReference type="Gene3D" id="3.10.450.40">
    <property type="match status" value="1"/>
</dbReference>
<comment type="caution">
    <text evidence="1">The sequence shown here is derived from an EMBL/GenBank/DDBJ whole genome shotgun (WGS) entry which is preliminary data.</text>
</comment>
<protein>
    <submittedName>
        <fullName evidence="1">Uncharacterized protein</fullName>
    </submittedName>
</protein>
<organism evidence="1 2">
    <name type="scientific">Sphingosinicella soli</name>
    <dbReference type="NCBI Taxonomy" id="333708"/>
    <lineage>
        <taxon>Bacteria</taxon>
        <taxon>Pseudomonadati</taxon>
        <taxon>Pseudomonadota</taxon>
        <taxon>Alphaproteobacteria</taxon>
        <taxon>Sphingomonadales</taxon>
        <taxon>Sphingosinicellaceae</taxon>
        <taxon>Sphingosinicella</taxon>
    </lineage>
</organism>
<accession>A0A7W7F754</accession>